<keyword evidence="3" id="KW-1185">Reference proteome</keyword>
<dbReference type="Proteomes" id="UP001138751">
    <property type="component" value="Unassembled WGS sequence"/>
</dbReference>
<comment type="caution">
    <text evidence="2">The sequence shown here is derived from an EMBL/GenBank/DDBJ whole genome shotgun (WGS) entry which is preliminary data.</text>
</comment>
<dbReference type="AlphaFoldDB" id="A0A9X9X1G7"/>
<reference evidence="2" key="2">
    <citation type="journal article" date="2021" name="Syst. Appl. Microbiol.">
        <title>Roseomonas hellenica sp. nov., isolated from roots of wild-growing Alkanna tinctoria.</title>
        <authorList>
            <person name="Rat A."/>
            <person name="Naranjo H.D."/>
            <person name="Lebbe L."/>
            <person name="Cnockaert M."/>
            <person name="Krigas N."/>
            <person name="Grigoriadou K."/>
            <person name="Maloupa E."/>
            <person name="Willems A."/>
        </authorList>
    </citation>
    <scope>NUCLEOTIDE SEQUENCE</scope>
    <source>
        <strain evidence="2">LMG 31231</strain>
    </source>
</reference>
<accession>A0A9X9X1G7</accession>
<sequence>MRSREGQFSDARPIQRSQAEKEKLLRELKDTLAGLKPHAAPSMRTALTQRIRELESELGVAAKR</sequence>
<proteinExistence type="predicted"/>
<protein>
    <submittedName>
        <fullName evidence="2">Uncharacterized protein</fullName>
    </submittedName>
</protein>
<gene>
    <name evidence="2" type="ORF">GXW76_18875</name>
</gene>
<evidence type="ECO:0000256" key="1">
    <source>
        <dbReference type="SAM" id="MobiDB-lite"/>
    </source>
</evidence>
<dbReference type="RefSeq" id="WP_211863658.1">
    <property type="nucleotide sequence ID" value="NZ_JAAEDM010000064.1"/>
</dbReference>
<reference evidence="2" key="1">
    <citation type="submission" date="2020-01" db="EMBL/GenBank/DDBJ databases">
        <authorList>
            <person name="Rat A."/>
        </authorList>
    </citation>
    <scope>NUCLEOTIDE SEQUENCE</scope>
    <source>
        <strain evidence="2">LMG 31231</strain>
    </source>
</reference>
<evidence type="ECO:0000313" key="2">
    <source>
        <dbReference type="EMBL" id="MBR0673246.1"/>
    </source>
</evidence>
<dbReference type="EMBL" id="JAAEDM010000064">
    <property type="protein sequence ID" value="MBR0673246.1"/>
    <property type="molecule type" value="Genomic_DNA"/>
</dbReference>
<evidence type="ECO:0000313" key="3">
    <source>
        <dbReference type="Proteomes" id="UP001138751"/>
    </source>
</evidence>
<name>A0A9X9X1G7_9PROT</name>
<feature type="region of interest" description="Disordered" evidence="1">
    <location>
        <begin position="1"/>
        <end position="21"/>
    </location>
</feature>
<organism evidence="2 3">
    <name type="scientific">Neoroseomonas soli</name>
    <dbReference type="NCBI Taxonomy" id="1081025"/>
    <lineage>
        <taxon>Bacteria</taxon>
        <taxon>Pseudomonadati</taxon>
        <taxon>Pseudomonadota</taxon>
        <taxon>Alphaproteobacteria</taxon>
        <taxon>Acetobacterales</taxon>
        <taxon>Acetobacteraceae</taxon>
        <taxon>Neoroseomonas</taxon>
    </lineage>
</organism>